<dbReference type="InterPro" id="IPR050901">
    <property type="entry name" value="BP-dep_ABC_trans_perm"/>
</dbReference>
<organism evidence="13 14">
    <name type="scientific">Antarctobacter heliothermus</name>
    <dbReference type="NCBI Taxonomy" id="74033"/>
    <lineage>
        <taxon>Bacteria</taxon>
        <taxon>Pseudomonadati</taxon>
        <taxon>Pseudomonadota</taxon>
        <taxon>Alphaproteobacteria</taxon>
        <taxon>Rhodobacterales</taxon>
        <taxon>Roseobacteraceae</taxon>
        <taxon>Antarctobacter</taxon>
    </lineage>
</organism>
<reference evidence="13 14" key="1">
    <citation type="submission" date="2017-06" db="EMBL/GenBank/DDBJ databases">
        <authorList>
            <person name="Kim H.J."/>
            <person name="Triplett B.A."/>
        </authorList>
    </citation>
    <scope>NUCLEOTIDE SEQUENCE [LARGE SCALE GENOMIC DNA]</scope>
    <source>
        <strain evidence="13 14">DSM 11445</strain>
    </source>
</reference>
<comment type="subcellular location">
    <subcellularLocation>
        <location evidence="2 11">Cell membrane</location>
        <topology evidence="2 11">Multi-pass membrane protein</topology>
    </subcellularLocation>
</comment>
<keyword evidence="8 11" id="KW-1133">Transmembrane helix</keyword>
<gene>
    <name evidence="13" type="ORF">SAMN04488078_106219</name>
</gene>
<evidence type="ECO:0000256" key="2">
    <source>
        <dbReference type="ARBA" id="ARBA00004651"/>
    </source>
</evidence>
<feature type="transmembrane region" description="Helical" evidence="11">
    <location>
        <begin position="314"/>
        <end position="334"/>
    </location>
</feature>
<comment type="similarity">
    <text evidence="3">Belongs to the binding-protein-dependent transport system permease family. MalFG subfamily.</text>
</comment>
<keyword evidence="7 11" id="KW-0812">Transmembrane</keyword>
<feature type="transmembrane region" description="Helical" evidence="11">
    <location>
        <begin position="255"/>
        <end position="277"/>
    </location>
</feature>
<dbReference type="Proteomes" id="UP000198440">
    <property type="component" value="Unassembled WGS sequence"/>
</dbReference>
<dbReference type="Pfam" id="PF00528">
    <property type="entry name" value="BPD_transp_1"/>
    <property type="match status" value="1"/>
</dbReference>
<evidence type="ECO:0000256" key="1">
    <source>
        <dbReference type="ARBA" id="ARBA00002264"/>
    </source>
</evidence>
<dbReference type="CDD" id="cd06261">
    <property type="entry name" value="TM_PBP2"/>
    <property type="match status" value="1"/>
</dbReference>
<dbReference type="PANTHER" id="PTHR32243:SF50">
    <property type="entry name" value="MALTOSE_MALTODEXTRIN TRANSPORT SYSTEM PERMEASE PROTEIN MALG"/>
    <property type="match status" value="1"/>
</dbReference>
<feature type="transmembrane region" description="Helical" evidence="11">
    <location>
        <begin position="180"/>
        <end position="205"/>
    </location>
</feature>
<keyword evidence="9 11" id="KW-0472">Membrane</keyword>
<feature type="transmembrane region" description="Helical" evidence="11">
    <location>
        <begin position="87"/>
        <end position="105"/>
    </location>
</feature>
<evidence type="ECO:0000313" key="13">
    <source>
        <dbReference type="EMBL" id="SNT14616.1"/>
    </source>
</evidence>
<evidence type="ECO:0000256" key="5">
    <source>
        <dbReference type="ARBA" id="ARBA00022475"/>
    </source>
</evidence>
<evidence type="ECO:0000256" key="3">
    <source>
        <dbReference type="ARBA" id="ARBA00009047"/>
    </source>
</evidence>
<name>A0A239K819_9RHOB</name>
<accession>A0A239K819</accession>
<proteinExistence type="inferred from homology"/>
<feature type="transmembrane region" description="Helical" evidence="11">
    <location>
        <begin position="23"/>
        <end position="46"/>
    </location>
</feature>
<dbReference type="PROSITE" id="PS50928">
    <property type="entry name" value="ABC_TM1"/>
    <property type="match status" value="1"/>
</dbReference>
<evidence type="ECO:0000256" key="8">
    <source>
        <dbReference type="ARBA" id="ARBA00022989"/>
    </source>
</evidence>
<evidence type="ECO:0000256" key="4">
    <source>
        <dbReference type="ARBA" id="ARBA00022448"/>
    </source>
</evidence>
<dbReference type="InterPro" id="IPR035906">
    <property type="entry name" value="MetI-like_sf"/>
</dbReference>
<keyword evidence="4 11" id="KW-0813">Transport</keyword>
<keyword evidence="6" id="KW-0762">Sugar transport</keyword>
<evidence type="ECO:0000256" key="10">
    <source>
        <dbReference type="ARBA" id="ARBA00041109"/>
    </source>
</evidence>
<keyword evidence="5" id="KW-1003">Cell membrane</keyword>
<feature type="transmembrane region" description="Helical" evidence="11">
    <location>
        <begin position="58"/>
        <end position="80"/>
    </location>
</feature>
<dbReference type="PANTHER" id="PTHR32243">
    <property type="entry name" value="MALTOSE TRANSPORT SYSTEM PERMEASE-RELATED"/>
    <property type="match status" value="1"/>
</dbReference>
<dbReference type="GO" id="GO:0042956">
    <property type="term" value="P:maltodextrin transmembrane transport"/>
    <property type="evidence" value="ECO:0007669"/>
    <property type="project" value="TreeGrafter"/>
</dbReference>
<dbReference type="AlphaFoldDB" id="A0A239K819"/>
<evidence type="ECO:0000256" key="7">
    <source>
        <dbReference type="ARBA" id="ARBA00022692"/>
    </source>
</evidence>
<dbReference type="GO" id="GO:0015423">
    <property type="term" value="F:ABC-type maltose transporter activity"/>
    <property type="evidence" value="ECO:0007669"/>
    <property type="project" value="TreeGrafter"/>
</dbReference>
<evidence type="ECO:0000259" key="12">
    <source>
        <dbReference type="PROSITE" id="PS50928"/>
    </source>
</evidence>
<evidence type="ECO:0000256" key="11">
    <source>
        <dbReference type="RuleBase" id="RU363032"/>
    </source>
</evidence>
<dbReference type="RefSeq" id="WP_089279915.1">
    <property type="nucleotide sequence ID" value="NZ_FZON01000062.1"/>
</dbReference>
<dbReference type="GO" id="GO:0005886">
    <property type="term" value="C:plasma membrane"/>
    <property type="evidence" value="ECO:0007669"/>
    <property type="project" value="UniProtKB-SubCell"/>
</dbReference>
<sequence length="349" mass="38563">MAQIDWDQLAAQSRRHRLIKNSCLILFLTLVSVPVILPFFWVVVISFSARTGGVESAILWRACAVLVPAVLAYGVAHLTLPRIAHRLLAGAGILGLTALGLWLSVGAELHLNNYRFLINANLIEDIRGAGTVGGQFPWVWTAFGNSLLVALCSTVMKVTVATLAGYYISRFQFRGRNGFLQGLLIIEVFHPWMLTIPIFLVIYWVGLLNTLAGPILVLTAIGLPFFIFIMKGFFDAVPWDIEMSAMADGATRRQAFHMVVLPQVRPGLIAVGVLGFITGWEEYVFVTALRTGNSYWVMSTYLYYVAEDVMGVDYGLVAAVSVFYMLPSLVLYLACQRYLTQMKLGGIKG</sequence>
<dbReference type="SUPFAM" id="SSF161098">
    <property type="entry name" value="MetI-like"/>
    <property type="match status" value="1"/>
</dbReference>
<evidence type="ECO:0000256" key="6">
    <source>
        <dbReference type="ARBA" id="ARBA00022597"/>
    </source>
</evidence>
<feature type="transmembrane region" description="Helical" evidence="11">
    <location>
        <begin position="211"/>
        <end position="234"/>
    </location>
</feature>
<protein>
    <recommendedName>
        <fullName evidence="10">Maltose/maltodextrin transport system permease protein MalG</fullName>
    </recommendedName>
</protein>
<dbReference type="EMBL" id="FZON01000062">
    <property type="protein sequence ID" value="SNT14616.1"/>
    <property type="molecule type" value="Genomic_DNA"/>
</dbReference>
<feature type="domain" description="ABC transmembrane type-1" evidence="12">
    <location>
        <begin position="143"/>
        <end position="335"/>
    </location>
</feature>
<dbReference type="InterPro" id="IPR000515">
    <property type="entry name" value="MetI-like"/>
</dbReference>
<evidence type="ECO:0000256" key="9">
    <source>
        <dbReference type="ARBA" id="ARBA00023136"/>
    </source>
</evidence>
<dbReference type="OrthoDB" id="9804370at2"/>
<comment type="function">
    <text evidence="1">Part of the ABC transporter complex MalEFGK involved in maltose/maltodextrin import. Probably responsible for the translocation of the substrate across the membrane.</text>
</comment>
<evidence type="ECO:0000313" key="14">
    <source>
        <dbReference type="Proteomes" id="UP000198440"/>
    </source>
</evidence>
<feature type="transmembrane region" description="Helical" evidence="11">
    <location>
        <begin position="147"/>
        <end position="168"/>
    </location>
</feature>
<dbReference type="Gene3D" id="1.10.3720.10">
    <property type="entry name" value="MetI-like"/>
    <property type="match status" value="1"/>
</dbReference>